<dbReference type="GeneID" id="89998731"/>
<gene>
    <name evidence="2" type="ORF">PMZ80_005282</name>
</gene>
<evidence type="ECO:0000256" key="1">
    <source>
        <dbReference type="SAM" id="MobiDB-lite"/>
    </source>
</evidence>
<reference evidence="2 3" key="1">
    <citation type="journal article" date="2023" name="Res Sq">
        <title>Genomic and morphological characterization of Knufia obscura isolated from the Mars 2020 spacecraft assembly facility.</title>
        <authorList>
            <person name="Chander A.M."/>
            <person name="Teixeira M.M."/>
            <person name="Singh N.K."/>
            <person name="Williams M.P."/>
            <person name="Parker C.W."/>
            <person name="Leo P."/>
            <person name="Stajich J.E."/>
            <person name="Torok T."/>
            <person name="Tighe S."/>
            <person name="Mason C.E."/>
            <person name="Venkateswaran K."/>
        </authorList>
    </citation>
    <scope>NUCLEOTIDE SEQUENCE [LARGE SCALE GENOMIC DNA]</scope>
    <source>
        <strain evidence="2 3">CCFEE 5817</strain>
    </source>
</reference>
<dbReference type="Proteomes" id="UP001334248">
    <property type="component" value="Unassembled WGS sequence"/>
</dbReference>
<feature type="compositionally biased region" description="Low complexity" evidence="1">
    <location>
        <begin position="78"/>
        <end position="97"/>
    </location>
</feature>
<name>A0ABR0RQ47_9EURO</name>
<feature type="compositionally biased region" description="Polar residues" evidence="1">
    <location>
        <begin position="126"/>
        <end position="137"/>
    </location>
</feature>
<protein>
    <submittedName>
        <fullName evidence="2">Uncharacterized protein</fullName>
    </submittedName>
</protein>
<comment type="caution">
    <text evidence="2">The sequence shown here is derived from an EMBL/GenBank/DDBJ whole genome shotgun (WGS) entry which is preliminary data.</text>
</comment>
<sequence>MPLRLRKGVEEAKDYRLLEGTCADDSVTSASSSALGLEQKAGSPDVGKPPLPLPIPLAHLGQSFTSPQKPLPPPPSPFEASLSPSRSKSSIPRSDMSTPEDLSVNAALRLPSITRQGFLVEDASLGQRNQRSVTAGSEAQRGREKSREEDVPSGLSNVLRPG</sequence>
<proteinExistence type="predicted"/>
<feature type="compositionally biased region" description="Basic and acidic residues" evidence="1">
    <location>
        <begin position="140"/>
        <end position="150"/>
    </location>
</feature>
<organism evidence="2 3">
    <name type="scientific">Knufia obscura</name>
    <dbReference type="NCBI Taxonomy" id="1635080"/>
    <lineage>
        <taxon>Eukaryota</taxon>
        <taxon>Fungi</taxon>
        <taxon>Dikarya</taxon>
        <taxon>Ascomycota</taxon>
        <taxon>Pezizomycotina</taxon>
        <taxon>Eurotiomycetes</taxon>
        <taxon>Chaetothyriomycetidae</taxon>
        <taxon>Chaetothyriales</taxon>
        <taxon>Trichomeriaceae</taxon>
        <taxon>Knufia</taxon>
    </lineage>
</organism>
<evidence type="ECO:0000313" key="3">
    <source>
        <dbReference type="Proteomes" id="UP001334248"/>
    </source>
</evidence>
<accession>A0ABR0RQ47</accession>
<feature type="region of interest" description="Disordered" evidence="1">
    <location>
        <begin position="120"/>
        <end position="162"/>
    </location>
</feature>
<keyword evidence="3" id="KW-1185">Reference proteome</keyword>
<dbReference type="RefSeq" id="XP_064730806.1">
    <property type="nucleotide sequence ID" value="XM_064873702.1"/>
</dbReference>
<feature type="region of interest" description="Disordered" evidence="1">
    <location>
        <begin position="25"/>
        <end position="103"/>
    </location>
</feature>
<evidence type="ECO:0000313" key="2">
    <source>
        <dbReference type="EMBL" id="KAK5942716.1"/>
    </source>
</evidence>
<feature type="compositionally biased region" description="Low complexity" evidence="1">
    <location>
        <begin position="25"/>
        <end position="34"/>
    </location>
</feature>
<dbReference type="EMBL" id="JAVHJV010000005">
    <property type="protein sequence ID" value="KAK5942716.1"/>
    <property type="molecule type" value="Genomic_DNA"/>
</dbReference>